<proteinExistence type="predicted"/>
<dbReference type="PaxDb" id="2850-Phatr42534"/>
<dbReference type="OrthoDB" id="57119at2759"/>
<name>B7FRM4_PHATC</name>
<keyword evidence="3" id="KW-1185">Reference proteome</keyword>
<dbReference type="Proteomes" id="UP000000759">
    <property type="component" value="Chromosome 1"/>
</dbReference>
<organism evidence="2 3">
    <name type="scientific">Phaeodactylum tricornutum (strain CCAP 1055/1)</name>
    <dbReference type="NCBI Taxonomy" id="556484"/>
    <lineage>
        <taxon>Eukaryota</taxon>
        <taxon>Sar</taxon>
        <taxon>Stramenopiles</taxon>
        <taxon>Ochrophyta</taxon>
        <taxon>Bacillariophyta</taxon>
        <taxon>Bacillariophyceae</taxon>
        <taxon>Bacillariophycidae</taxon>
        <taxon>Naviculales</taxon>
        <taxon>Phaeodactylaceae</taxon>
        <taxon>Phaeodactylum</taxon>
    </lineage>
</organism>
<accession>B7FRM4</accession>
<dbReference type="KEGG" id="pti:PHATRDRAFT_42534"/>
<dbReference type="AlphaFoldDB" id="B7FRM4"/>
<protein>
    <submittedName>
        <fullName evidence="2">Uncharacterized protein</fullName>
    </submittedName>
</protein>
<reference evidence="3" key="2">
    <citation type="submission" date="2008-08" db="EMBL/GenBank/DDBJ databases">
        <authorList>
            <consortium name="Diatom Consortium"/>
            <person name="Grigoriev I."/>
            <person name="Grimwood J."/>
            <person name="Kuo A."/>
            <person name="Otillar R.P."/>
            <person name="Salamov A."/>
            <person name="Detter J.C."/>
            <person name="Lindquist E."/>
            <person name="Shapiro H."/>
            <person name="Lucas S."/>
            <person name="Glavina del Rio T."/>
            <person name="Pitluck S."/>
            <person name="Rokhsar D."/>
            <person name="Bowler C."/>
        </authorList>
    </citation>
    <scope>GENOME REANNOTATION</scope>
    <source>
        <strain evidence="3">CCAP 1055/1</strain>
    </source>
</reference>
<sequence>MDVSVRWSKYWNVYLYKSGEKDLSDKLEALYENEQLGPLLEGNDHWQIGKGEKESTYFECSLPTIDPEASGSLHEEIKLSQEHVPHDGLSKGEAGMDNSGDDMDLSVEVEELQMKKCKAVLLQGLGPQIAVLDQLLGTNG</sequence>
<evidence type="ECO:0000313" key="2">
    <source>
        <dbReference type="EMBL" id="EEC51536.1"/>
    </source>
</evidence>
<dbReference type="RefSeq" id="XP_002177073.1">
    <property type="nucleotide sequence ID" value="XM_002177037.1"/>
</dbReference>
<reference evidence="2 3" key="1">
    <citation type="journal article" date="2008" name="Nature">
        <title>The Phaeodactylum genome reveals the evolutionary history of diatom genomes.</title>
        <authorList>
            <person name="Bowler C."/>
            <person name="Allen A.E."/>
            <person name="Badger J.H."/>
            <person name="Grimwood J."/>
            <person name="Jabbari K."/>
            <person name="Kuo A."/>
            <person name="Maheswari U."/>
            <person name="Martens C."/>
            <person name="Maumus F."/>
            <person name="Otillar R.P."/>
            <person name="Rayko E."/>
            <person name="Salamov A."/>
            <person name="Vandepoele K."/>
            <person name="Beszteri B."/>
            <person name="Gruber A."/>
            <person name="Heijde M."/>
            <person name="Katinka M."/>
            <person name="Mock T."/>
            <person name="Valentin K."/>
            <person name="Verret F."/>
            <person name="Berges J.A."/>
            <person name="Brownlee C."/>
            <person name="Cadoret J.P."/>
            <person name="Chiovitti A."/>
            <person name="Choi C.J."/>
            <person name="Coesel S."/>
            <person name="De Martino A."/>
            <person name="Detter J.C."/>
            <person name="Durkin C."/>
            <person name="Falciatore A."/>
            <person name="Fournet J."/>
            <person name="Haruta M."/>
            <person name="Huysman M.J."/>
            <person name="Jenkins B.D."/>
            <person name="Jiroutova K."/>
            <person name="Jorgensen R.E."/>
            <person name="Joubert Y."/>
            <person name="Kaplan A."/>
            <person name="Kroger N."/>
            <person name="Kroth P.G."/>
            <person name="La Roche J."/>
            <person name="Lindquist E."/>
            <person name="Lommer M."/>
            <person name="Martin-Jezequel V."/>
            <person name="Lopez P.J."/>
            <person name="Lucas S."/>
            <person name="Mangogna M."/>
            <person name="McGinnis K."/>
            <person name="Medlin L.K."/>
            <person name="Montsant A."/>
            <person name="Oudot-Le Secq M.P."/>
            <person name="Napoli C."/>
            <person name="Obornik M."/>
            <person name="Parker M.S."/>
            <person name="Petit J.L."/>
            <person name="Porcel B.M."/>
            <person name="Poulsen N."/>
            <person name="Robison M."/>
            <person name="Rychlewski L."/>
            <person name="Rynearson T.A."/>
            <person name="Schmutz J."/>
            <person name="Shapiro H."/>
            <person name="Siaut M."/>
            <person name="Stanley M."/>
            <person name="Sussman M.R."/>
            <person name="Taylor A.R."/>
            <person name="Vardi A."/>
            <person name="von Dassow P."/>
            <person name="Vyverman W."/>
            <person name="Willis A."/>
            <person name="Wyrwicz L.S."/>
            <person name="Rokhsar D.S."/>
            <person name="Weissenbach J."/>
            <person name="Armbrust E.V."/>
            <person name="Green B.R."/>
            <person name="Van de Peer Y."/>
            <person name="Grigoriev I.V."/>
        </authorList>
    </citation>
    <scope>NUCLEOTIDE SEQUENCE [LARGE SCALE GENOMIC DNA]</scope>
    <source>
        <strain evidence="2 3">CCAP 1055/1</strain>
    </source>
</reference>
<gene>
    <name evidence="2" type="ORF">PHATRDRAFT_42534</name>
</gene>
<evidence type="ECO:0000256" key="1">
    <source>
        <dbReference type="SAM" id="MobiDB-lite"/>
    </source>
</evidence>
<dbReference type="GeneID" id="7196084"/>
<evidence type="ECO:0000313" key="3">
    <source>
        <dbReference type="Proteomes" id="UP000000759"/>
    </source>
</evidence>
<feature type="region of interest" description="Disordered" evidence="1">
    <location>
        <begin position="83"/>
        <end position="102"/>
    </location>
</feature>
<dbReference type="EMBL" id="CM000605">
    <property type="protein sequence ID" value="EEC51536.1"/>
    <property type="molecule type" value="Genomic_DNA"/>
</dbReference>
<dbReference type="InParanoid" id="B7FRM4"/>